<reference evidence="1 2" key="1">
    <citation type="journal article" date="2012" name="J. Bacteriol.">
        <title>Genome Sequence of Galbibacter marinum Type Strain ck-I2-15.</title>
        <authorList>
            <person name="Lai Q."/>
            <person name="Li C."/>
            <person name="Shao Z."/>
        </authorList>
    </citation>
    <scope>NUCLEOTIDE SEQUENCE [LARGE SCALE GENOMIC DNA]</scope>
    <source>
        <strain evidence="2">ck-I2-15</strain>
    </source>
</reference>
<dbReference type="PROSITE" id="PS51257">
    <property type="entry name" value="PROKAR_LIPOPROTEIN"/>
    <property type="match status" value="1"/>
</dbReference>
<dbReference type="Pfam" id="PF02643">
    <property type="entry name" value="DUF192"/>
    <property type="match status" value="1"/>
</dbReference>
<sequence length="163" mass="18797">MINFIIRTLVLIILFCMALVSCETQTKKEIKTTELSFKKEGELSIYKGDSLKIGNIDIEIADNEYERQTGLMYRTSMENNQGMLFIFEDEQPRSFFMKNTSIPLDILFIDSNNRIINSIENAAPMSEESLRSQGPAQYVLELNAGMIEMWKLQSGDRIEFTQE</sequence>
<comment type="caution">
    <text evidence="1">The sequence shown here is derived from an EMBL/GenBank/DDBJ whole genome shotgun (WGS) entry which is preliminary data.</text>
</comment>
<dbReference type="InterPro" id="IPR003795">
    <property type="entry name" value="DUF192"/>
</dbReference>
<gene>
    <name evidence="1" type="ORF">I215_05430</name>
</gene>
<protein>
    <recommendedName>
        <fullName evidence="3">DUF192 domain-containing protein</fullName>
    </recommendedName>
</protein>
<dbReference type="AlphaFoldDB" id="K2P4L6"/>
<dbReference type="Gene3D" id="2.60.120.1140">
    <property type="entry name" value="Protein of unknown function DUF192"/>
    <property type="match status" value="1"/>
</dbReference>
<keyword evidence="2" id="KW-1185">Reference proteome</keyword>
<dbReference type="InterPro" id="IPR038695">
    <property type="entry name" value="Saro_0823-like_sf"/>
</dbReference>
<dbReference type="PATRIC" id="fig|555500.3.peg.1121"/>
<name>K2P4L6_9FLAO</name>
<evidence type="ECO:0000313" key="1">
    <source>
        <dbReference type="EMBL" id="EKF55968.1"/>
    </source>
</evidence>
<accession>K2P4L6</accession>
<dbReference type="OrthoDB" id="5526466at2"/>
<dbReference type="EMBL" id="AMSG01000004">
    <property type="protein sequence ID" value="EKF55968.1"/>
    <property type="molecule type" value="Genomic_DNA"/>
</dbReference>
<dbReference type="Proteomes" id="UP000007364">
    <property type="component" value="Unassembled WGS sequence"/>
</dbReference>
<dbReference type="STRING" id="555500.I215_05430"/>
<dbReference type="PANTHER" id="PTHR37953">
    <property type="entry name" value="UPF0127 PROTEIN MJ1496"/>
    <property type="match status" value="1"/>
</dbReference>
<dbReference type="eggNOG" id="COG1430">
    <property type="taxonomic scope" value="Bacteria"/>
</dbReference>
<dbReference type="PANTHER" id="PTHR37953:SF1">
    <property type="entry name" value="UPF0127 PROTEIN MJ1496"/>
    <property type="match status" value="1"/>
</dbReference>
<evidence type="ECO:0000313" key="2">
    <source>
        <dbReference type="Proteomes" id="UP000007364"/>
    </source>
</evidence>
<evidence type="ECO:0008006" key="3">
    <source>
        <dbReference type="Google" id="ProtNLM"/>
    </source>
</evidence>
<proteinExistence type="predicted"/>
<organism evidence="1 2">
    <name type="scientific">Galbibacter marinus</name>
    <dbReference type="NCBI Taxonomy" id="555500"/>
    <lineage>
        <taxon>Bacteria</taxon>
        <taxon>Pseudomonadati</taxon>
        <taxon>Bacteroidota</taxon>
        <taxon>Flavobacteriia</taxon>
        <taxon>Flavobacteriales</taxon>
        <taxon>Flavobacteriaceae</taxon>
        <taxon>Galbibacter</taxon>
    </lineage>
</organism>